<sequence>MRDSFQTALYQKQYILQCLTQTDGKAQTACQSQHSPFLVKPHCLHHLPSNQI</sequence>
<organism evidence="1 2">
    <name type="scientific">Neisseria elongata subsp. glycolytica ATCC 29315</name>
    <dbReference type="NCBI Taxonomy" id="546263"/>
    <lineage>
        <taxon>Bacteria</taxon>
        <taxon>Pseudomonadati</taxon>
        <taxon>Pseudomonadota</taxon>
        <taxon>Betaproteobacteria</taxon>
        <taxon>Neisseriales</taxon>
        <taxon>Neisseriaceae</taxon>
        <taxon>Neisseria</taxon>
    </lineage>
</organism>
<proteinExistence type="predicted"/>
<evidence type="ECO:0000313" key="1">
    <source>
        <dbReference type="EMBL" id="EFE48723.1"/>
    </source>
</evidence>
<reference evidence="1 2" key="1">
    <citation type="submission" date="2010-02" db="EMBL/GenBank/DDBJ databases">
        <authorList>
            <person name="Weinstock G."/>
            <person name="Sodergren E."/>
            <person name="Clifton S."/>
            <person name="Fulton L."/>
            <person name="Fulton B."/>
            <person name="Courtney L."/>
            <person name="Fronick C."/>
            <person name="Harrison M."/>
            <person name="Strong C."/>
            <person name="Farmer C."/>
            <person name="Delahaunty K."/>
            <person name="Markovic C."/>
            <person name="Hall O."/>
            <person name="Minx P."/>
            <person name="Tomlinson C."/>
            <person name="Mitreva M."/>
            <person name="Nelson J."/>
            <person name="Hou S."/>
            <person name="Wollam A."/>
            <person name="Pepin K.H."/>
            <person name="Johnson M."/>
            <person name="Bhonagiri V."/>
            <person name="Zhang X."/>
            <person name="Suruliraj S."/>
            <person name="Warren W."/>
            <person name="Chinwalla A."/>
            <person name="Mardis E.R."/>
            <person name="Wilson R.K."/>
        </authorList>
    </citation>
    <scope>NUCLEOTIDE SEQUENCE [LARGE SCALE GENOMIC DNA]</scope>
    <source>
        <strain evidence="1 2">ATCC 29315</strain>
    </source>
</reference>
<dbReference type="AlphaFoldDB" id="D4DUE0"/>
<protein>
    <submittedName>
        <fullName evidence="1">Uncharacterized protein</fullName>
    </submittedName>
</protein>
<gene>
    <name evidence="1" type="ORF">NEIELOOT_02700</name>
</gene>
<accession>D4DUE0</accession>
<dbReference type="EMBL" id="ADBF01000253">
    <property type="protein sequence ID" value="EFE48723.1"/>
    <property type="molecule type" value="Genomic_DNA"/>
</dbReference>
<name>D4DUE0_NEIEG</name>
<evidence type="ECO:0000313" key="2">
    <source>
        <dbReference type="Proteomes" id="UP000005536"/>
    </source>
</evidence>
<dbReference type="Proteomes" id="UP000005536">
    <property type="component" value="Unassembled WGS sequence"/>
</dbReference>
<comment type="caution">
    <text evidence="1">The sequence shown here is derived from an EMBL/GenBank/DDBJ whole genome shotgun (WGS) entry which is preliminary data.</text>
</comment>